<name>A0A0D2YG90_FUSOF</name>
<dbReference type="Gene3D" id="3.30.60.10">
    <property type="entry name" value="Endochitinase-like"/>
    <property type="match status" value="1"/>
</dbReference>
<keyword evidence="3 4" id="KW-0147">Chitin-binding</keyword>
<dbReference type="InterPro" id="IPR029070">
    <property type="entry name" value="Chitinase_insertion_sf"/>
</dbReference>
<dbReference type="InterPro" id="IPR018371">
    <property type="entry name" value="Chitin-binding_1_CS"/>
</dbReference>
<dbReference type="SUPFAM" id="SSF57016">
    <property type="entry name" value="Plant lectins/antimicrobial peptides"/>
    <property type="match status" value="1"/>
</dbReference>
<dbReference type="Pfam" id="PF00187">
    <property type="entry name" value="Chitin_bind_1"/>
    <property type="match status" value="1"/>
</dbReference>
<reference evidence="5" key="2">
    <citation type="submission" date="2025-08" db="UniProtKB">
        <authorList>
            <consortium name="EnsemblFungi"/>
        </authorList>
    </citation>
    <scope>IDENTIFICATION</scope>
    <source>
        <strain evidence="5">4287 / CBS 123668 / FGSC 9935 / NRRL 34936</strain>
    </source>
</reference>
<comment type="caution">
    <text evidence="4">Lacks conserved residue(s) required for the propagation of feature annotation.</text>
</comment>
<dbReference type="Proteomes" id="UP000002489">
    <property type="component" value="Unassembled WGS sequence"/>
</dbReference>
<dbReference type="InterPro" id="IPR036861">
    <property type="entry name" value="Endochitinase-like_sf"/>
</dbReference>
<dbReference type="CDD" id="cd00035">
    <property type="entry name" value="ChtBD1"/>
    <property type="match status" value="1"/>
</dbReference>
<dbReference type="GO" id="GO:0005975">
    <property type="term" value="P:carbohydrate metabolic process"/>
    <property type="evidence" value="ECO:0007669"/>
    <property type="project" value="InterPro"/>
</dbReference>
<dbReference type="PROSITE" id="PS51910">
    <property type="entry name" value="GH18_2"/>
    <property type="match status" value="1"/>
</dbReference>
<evidence type="ECO:0000256" key="1">
    <source>
        <dbReference type="ARBA" id="ARBA00008682"/>
    </source>
</evidence>
<dbReference type="InterPro" id="IPR011583">
    <property type="entry name" value="Chitinase_II/V-like_cat"/>
</dbReference>
<dbReference type="InterPro" id="IPR050314">
    <property type="entry name" value="Glycosyl_Hydrlase_18"/>
</dbReference>
<evidence type="ECO:0000256" key="2">
    <source>
        <dbReference type="ARBA" id="ARBA00012729"/>
    </source>
</evidence>
<evidence type="ECO:0000313" key="5">
    <source>
        <dbReference type="EnsemblFungi" id="FOXG_15329P0"/>
    </source>
</evidence>
<dbReference type="SUPFAM" id="SSF51445">
    <property type="entry name" value="(Trans)glycosidases"/>
    <property type="match status" value="1"/>
</dbReference>
<feature type="disulfide bond" evidence="4">
    <location>
        <begin position="41"/>
        <end position="55"/>
    </location>
</feature>
<comment type="similarity">
    <text evidence="1">Belongs to the glycosyl hydrolase 18 family. Chitinase class V subfamily.</text>
</comment>
<evidence type="ECO:0000256" key="3">
    <source>
        <dbReference type="ARBA" id="ARBA00022669"/>
    </source>
</evidence>
<reference evidence="6" key="1">
    <citation type="journal article" date="2012" name="Mol. Plant Microbe Interact.">
        <title>A highly conserved effector in Fusarium oxysporum is required for full virulence on Arabidopsis.</title>
        <authorList>
            <person name="Thatcher L.F."/>
            <person name="Gardiner D.M."/>
            <person name="Kazan K."/>
            <person name="Manners J."/>
        </authorList>
    </citation>
    <scope>NUCLEOTIDE SEQUENCE [LARGE SCALE GENOMIC DNA]</scope>
    <source>
        <strain evidence="6">Fo5176</strain>
    </source>
</reference>
<dbReference type="Gene3D" id="3.20.20.80">
    <property type="entry name" value="Glycosidases"/>
    <property type="match status" value="1"/>
</dbReference>
<dbReference type="Gene3D" id="3.10.50.10">
    <property type="match status" value="1"/>
</dbReference>
<keyword evidence="4" id="KW-1015">Disulfide bond</keyword>
<evidence type="ECO:0000313" key="6">
    <source>
        <dbReference type="Proteomes" id="UP000002489"/>
    </source>
</evidence>
<protein>
    <recommendedName>
        <fullName evidence="2">chitinase</fullName>
        <ecNumber evidence="2">3.2.1.14</ecNumber>
    </recommendedName>
</protein>
<dbReference type="Pfam" id="PF00704">
    <property type="entry name" value="Glyco_hydro_18"/>
    <property type="match status" value="1"/>
</dbReference>
<dbReference type="SUPFAM" id="SSF54556">
    <property type="entry name" value="Chitinase insertion domain"/>
    <property type="match status" value="1"/>
</dbReference>
<organism evidence="5 6">
    <name type="scientific">Fusarium oxysporum (strain Fo5176)</name>
    <name type="common">Fusarium vascular wilt</name>
    <dbReference type="NCBI Taxonomy" id="660025"/>
    <lineage>
        <taxon>Eukaryota</taxon>
        <taxon>Fungi</taxon>
        <taxon>Dikarya</taxon>
        <taxon>Ascomycota</taxon>
        <taxon>Pezizomycotina</taxon>
        <taxon>Sordariomycetes</taxon>
        <taxon>Hypocreomycetidae</taxon>
        <taxon>Hypocreales</taxon>
        <taxon>Nectriaceae</taxon>
        <taxon>Fusarium</taxon>
        <taxon>Fusarium oxysporum species complex</taxon>
    </lineage>
</organism>
<gene>
    <name evidence="5" type="primary">28956399</name>
</gene>
<dbReference type="InterPro" id="IPR001002">
    <property type="entry name" value="Chitin-bd_1"/>
</dbReference>
<dbReference type="AlphaFoldDB" id="A0A0D2YG90"/>
<dbReference type="PROSITE" id="PS50941">
    <property type="entry name" value="CHIT_BIND_I_2"/>
    <property type="match status" value="1"/>
</dbReference>
<dbReference type="GO" id="GO:0008061">
    <property type="term" value="F:chitin binding"/>
    <property type="evidence" value="ECO:0007669"/>
    <property type="project" value="UniProtKB-UniRule"/>
</dbReference>
<dbReference type="EnsemblFungi" id="FOXG_15329T0">
    <property type="protein sequence ID" value="FOXG_15329P0"/>
    <property type="gene ID" value="FOXG_15329"/>
</dbReference>
<dbReference type="InterPro" id="IPR001223">
    <property type="entry name" value="Glyco_hydro18_cat"/>
</dbReference>
<dbReference type="SMART" id="SM00270">
    <property type="entry name" value="ChtBD1"/>
    <property type="match status" value="1"/>
</dbReference>
<dbReference type="EC" id="3.2.1.14" evidence="2"/>
<dbReference type="PANTHER" id="PTHR11177">
    <property type="entry name" value="CHITINASE"/>
    <property type="match status" value="1"/>
</dbReference>
<dbReference type="InterPro" id="IPR017853">
    <property type="entry name" value="GH"/>
</dbReference>
<dbReference type="PANTHER" id="PTHR11177:SF333">
    <property type="entry name" value="CHITINASE"/>
    <property type="match status" value="1"/>
</dbReference>
<dbReference type="STRING" id="426428.A0A0D2YG90"/>
<dbReference type="GO" id="GO:0008843">
    <property type="term" value="F:endochitinase activity"/>
    <property type="evidence" value="ECO:0007669"/>
    <property type="project" value="UniProtKB-EC"/>
</dbReference>
<sequence>MLASFPHVVGRLALVLGLLPNLVLAQCGPDNDGARCPLNVCCSSAGYCGTTSVYCSDGCQSAYGSCSVPTVPSCSTDGKTATNGRRVGYWRVQQAWDRSCDVVLPSQIQTNGLTHLVLAFADFDSSNFAVGAQNSQDVTYYKQFTALQSSSLQTWIAIGGGSFSTETWSSMAASSSSRSAFISSLKSFMETNSFQGVDLDWEFPTTSNADAENLVSLVRELREAFGKDFGISAALPADWGSIQGFNPAGMAKYVDFFNFMAYDLHGWGIDSEPAKNTVTYQASIVDIANNLMPLWANQTDPSLINLGIPLYGRGYTLSSSGCKEAGCAASGPSEEGSCVKDPTGVMVLSDIKKAISANQATVELDSKAMQKYATWGSDQWIGYDDADTLALKMAWADGLCLGGAVFWALDNNGGAWGGKSKSPCRA</sequence>
<proteinExistence type="inferred from homology"/>
<feature type="disulfide bond" evidence="4">
    <location>
        <begin position="36"/>
        <end position="48"/>
    </location>
</feature>
<accession>A0A0D2YG90</accession>
<evidence type="ECO:0000256" key="4">
    <source>
        <dbReference type="PROSITE-ProRule" id="PRU00261"/>
    </source>
</evidence>
<dbReference type="SMART" id="SM00636">
    <property type="entry name" value="Glyco_18"/>
    <property type="match status" value="1"/>
</dbReference>
<dbReference type="PROSITE" id="PS00026">
    <property type="entry name" value="CHIT_BIND_I_1"/>
    <property type="match status" value="1"/>
</dbReference>
<dbReference type="VEuPathDB" id="FungiDB:FOXG_15329"/>
<feature type="disulfide bond" evidence="4">
    <location>
        <begin position="27"/>
        <end position="42"/>
    </location>
</feature>